<dbReference type="Proteomes" id="UP001154078">
    <property type="component" value="Chromosome 1"/>
</dbReference>
<protein>
    <submittedName>
        <fullName evidence="1">Uncharacterized protein</fullName>
    </submittedName>
</protein>
<sequence>MRALHSITEAKLFWDKARIPTRRVDHCVTKLEKVYNDWRKIQKNACNRAEWQKTKENKFSETLDDLFDIAHADALSLIKIQEDKDFLNAQRKKGRQGIMAGLDLNLSNKEKRKTDCLQAEYSKHLENEISFQDESMVLASSESSDDSDSVLDHPLPSTSSMQVVQLTNPKNKRARVDFINNRIVSPLDRCKISDRNAVHLLIAVAEALGHDVSNLIINRSSKSWRYGYQEPETDSD</sequence>
<accession>A0A9P0ASD0</accession>
<dbReference type="EMBL" id="OV121132">
    <property type="protein sequence ID" value="CAH0546982.1"/>
    <property type="molecule type" value="Genomic_DNA"/>
</dbReference>
<keyword evidence="2" id="KW-1185">Reference proteome</keyword>
<evidence type="ECO:0000313" key="2">
    <source>
        <dbReference type="Proteomes" id="UP001154078"/>
    </source>
</evidence>
<gene>
    <name evidence="1" type="ORF">MELIAE_LOCUS1048</name>
</gene>
<dbReference type="AlphaFoldDB" id="A0A9P0ASD0"/>
<proteinExistence type="predicted"/>
<organism evidence="1 2">
    <name type="scientific">Brassicogethes aeneus</name>
    <name type="common">Rape pollen beetle</name>
    <name type="synonym">Meligethes aeneus</name>
    <dbReference type="NCBI Taxonomy" id="1431903"/>
    <lineage>
        <taxon>Eukaryota</taxon>
        <taxon>Metazoa</taxon>
        <taxon>Ecdysozoa</taxon>
        <taxon>Arthropoda</taxon>
        <taxon>Hexapoda</taxon>
        <taxon>Insecta</taxon>
        <taxon>Pterygota</taxon>
        <taxon>Neoptera</taxon>
        <taxon>Endopterygota</taxon>
        <taxon>Coleoptera</taxon>
        <taxon>Polyphaga</taxon>
        <taxon>Cucujiformia</taxon>
        <taxon>Nitidulidae</taxon>
        <taxon>Meligethinae</taxon>
        <taxon>Brassicogethes</taxon>
    </lineage>
</organism>
<dbReference type="OrthoDB" id="6818826at2759"/>
<name>A0A9P0ASD0_BRAAE</name>
<evidence type="ECO:0000313" key="1">
    <source>
        <dbReference type="EMBL" id="CAH0546982.1"/>
    </source>
</evidence>
<reference evidence="1" key="1">
    <citation type="submission" date="2021-12" db="EMBL/GenBank/DDBJ databases">
        <authorList>
            <person name="King R."/>
        </authorList>
    </citation>
    <scope>NUCLEOTIDE SEQUENCE</scope>
</reference>